<protein>
    <submittedName>
        <fullName evidence="2">Phage protein</fullName>
    </submittedName>
</protein>
<feature type="compositionally biased region" description="Low complexity" evidence="1">
    <location>
        <begin position="97"/>
        <end position="120"/>
    </location>
</feature>
<dbReference type="RefSeq" id="WP_057574361.1">
    <property type="nucleotide sequence ID" value="NZ_CDNJ01000022.1"/>
</dbReference>
<keyword evidence="3" id="KW-1185">Reference proteome</keyword>
<dbReference type="Pfam" id="PF13730">
    <property type="entry name" value="HTH_36"/>
    <property type="match status" value="1"/>
</dbReference>
<dbReference type="InterPro" id="IPR036388">
    <property type="entry name" value="WH-like_DNA-bd_sf"/>
</dbReference>
<name>A0ABM9RK61_PARSO</name>
<organism evidence="2 3">
    <name type="scientific">Paraclostridium sordellii</name>
    <name type="common">Clostridium sordellii</name>
    <dbReference type="NCBI Taxonomy" id="1505"/>
    <lineage>
        <taxon>Bacteria</taxon>
        <taxon>Bacillati</taxon>
        <taxon>Bacillota</taxon>
        <taxon>Clostridia</taxon>
        <taxon>Peptostreptococcales</taxon>
        <taxon>Peptostreptococcaceae</taxon>
        <taxon>Paraclostridium</taxon>
    </lineage>
</organism>
<evidence type="ECO:0000313" key="2">
    <source>
        <dbReference type="EMBL" id="CEJ72401.1"/>
    </source>
</evidence>
<dbReference type="EMBL" id="LN679998">
    <property type="protein sequence ID" value="CEJ72401.1"/>
    <property type="molecule type" value="Genomic_DNA"/>
</dbReference>
<evidence type="ECO:0000313" key="3">
    <source>
        <dbReference type="Proteomes" id="UP000032811"/>
    </source>
</evidence>
<dbReference type="Gene3D" id="1.10.10.10">
    <property type="entry name" value="Winged helix-like DNA-binding domain superfamily/Winged helix DNA-binding domain"/>
    <property type="match status" value="1"/>
</dbReference>
<sequence>MKGINKYDSMSKTYEDQYLTKNEKLIYVYLILLHNNSKGFAYPSYVSLKRALSTTRDDTVSKIVKSLEEKRYIKRDLSPGRNTKYYLLKNIKSTTKSEGTTESEGTAKNEGTTTTKNEGTPLRKVKDNSINNKLNNSINIDNNKKSSKKINKKYIDLSQMEIEYIKLTQEEYDKLVEKYTESLVKKKLIDMEAYEANRKKKYLDHYKALCSWLNKEKPKEQQSKEKSKTTVNRNVKADSVEDAIKLIRGEVDE</sequence>
<accession>A0ABM9RK61</accession>
<proteinExistence type="predicted"/>
<dbReference type="Proteomes" id="UP000032811">
    <property type="component" value="Chromosome 1"/>
</dbReference>
<gene>
    <name evidence="2" type="ORF">ATCC9714_02891</name>
</gene>
<feature type="region of interest" description="Disordered" evidence="1">
    <location>
        <begin position="97"/>
        <end position="127"/>
    </location>
</feature>
<reference evidence="2 3" key="1">
    <citation type="submission" date="2014-11" db="EMBL/GenBank/DDBJ databases">
        <authorList>
            <person name="Aslett M.A."/>
            <person name="De Silva N."/>
        </authorList>
    </citation>
    <scope>NUCLEOTIDE SEQUENCE [LARGE SCALE GENOMIC DNA]</scope>
    <source>
        <strain evidence="2 3">ATCC9714</strain>
    </source>
</reference>
<dbReference type="GeneID" id="97536162"/>
<evidence type="ECO:0000256" key="1">
    <source>
        <dbReference type="SAM" id="MobiDB-lite"/>
    </source>
</evidence>